<dbReference type="InterPro" id="IPR052350">
    <property type="entry name" value="Metallo-dep_Lactonases"/>
</dbReference>
<evidence type="ECO:0000313" key="4">
    <source>
        <dbReference type="Proteomes" id="UP000013776"/>
    </source>
</evidence>
<dbReference type="InterPro" id="IPR006680">
    <property type="entry name" value="Amidohydro-rel"/>
</dbReference>
<dbReference type="eggNOG" id="ENOG502RZT7">
    <property type="taxonomic scope" value="Eukaryota"/>
</dbReference>
<reference evidence="3 4" key="1">
    <citation type="journal article" date="2013" name="MBio">
        <title>Genome sequencing of the plant pathogen Taphrina deformans, the causal agent of peach leaf curl.</title>
        <authorList>
            <person name="Cisse O.H."/>
            <person name="Almeida J.M.G.C.F."/>
            <person name="Fonseca A."/>
            <person name="Kumar A.A."/>
            <person name="Salojaervi J."/>
            <person name="Overmyer K."/>
            <person name="Hauser P.M."/>
            <person name="Pagni M."/>
        </authorList>
    </citation>
    <scope>NUCLEOTIDE SEQUENCE [LARGE SCALE GENOMIC DNA]</scope>
    <source>
        <strain evidence="4">PYCC 5710 / ATCC 11124 / CBS 356.35 / IMI 108563 / JCM 9778 / NBRC 8474</strain>
    </source>
</reference>
<dbReference type="EMBL" id="CAHR02000202">
    <property type="protein sequence ID" value="CCG84098.1"/>
    <property type="molecule type" value="Genomic_DNA"/>
</dbReference>
<proteinExistence type="inferred from homology"/>
<comment type="caution">
    <text evidence="3">The sequence shown here is derived from an EMBL/GenBank/DDBJ whole genome shotgun (WGS) entry which is preliminary data.</text>
</comment>
<dbReference type="InterPro" id="IPR032466">
    <property type="entry name" value="Metal_Hydrolase"/>
</dbReference>
<organism evidence="3 4">
    <name type="scientific">Taphrina deformans (strain PYCC 5710 / ATCC 11124 / CBS 356.35 / IMI 108563 / JCM 9778 / NBRC 8474)</name>
    <name type="common">Peach leaf curl fungus</name>
    <name type="synonym">Lalaria deformans</name>
    <dbReference type="NCBI Taxonomy" id="1097556"/>
    <lineage>
        <taxon>Eukaryota</taxon>
        <taxon>Fungi</taxon>
        <taxon>Dikarya</taxon>
        <taxon>Ascomycota</taxon>
        <taxon>Taphrinomycotina</taxon>
        <taxon>Taphrinomycetes</taxon>
        <taxon>Taphrinales</taxon>
        <taxon>Taphrinaceae</taxon>
        <taxon>Taphrina</taxon>
    </lineage>
</organism>
<dbReference type="PANTHER" id="PTHR43569:SF2">
    <property type="entry name" value="AMIDOHYDROLASE-RELATED DOMAIN-CONTAINING PROTEIN"/>
    <property type="match status" value="1"/>
</dbReference>
<dbReference type="AlphaFoldDB" id="R4XHW2"/>
<accession>R4XHW2</accession>
<dbReference type="VEuPathDB" id="FungiDB:TAPDE_004497"/>
<name>R4XHW2_TAPDE</name>
<dbReference type="PANTHER" id="PTHR43569">
    <property type="entry name" value="AMIDOHYDROLASE"/>
    <property type="match status" value="1"/>
</dbReference>
<feature type="domain" description="Amidohydrolase-related" evidence="2">
    <location>
        <begin position="80"/>
        <end position="268"/>
    </location>
</feature>
<gene>
    <name evidence="3" type="ORF">TAPDE_004497</name>
</gene>
<dbReference type="Pfam" id="PF04909">
    <property type="entry name" value="Amidohydro_2"/>
    <property type="match status" value="1"/>
</dbReference>
<comment type="similarity">
    <text evidence="1">Belongs to the metallo-dependent hydrolases superfamily.</text>
</comment>
<sequence length="271" mass="29929">MLAVPHSYADYNHAGSPANDVIFVECDTTTSPGFPEALAELEDGSSSEGVKGFISWAPMTDLGELQHFMHLVYSHDTRHLIRGVRMLLQDKPDGLCCSEEFIKCAKYLGTLKLSFAIGIDVHRRGMTQLEDALCLIEACPDTVFIIDHLAKPDLSVPFDLCYASTMTIIASYPNVYMKLSGCFTELEHGAALPHPVLYSYLKFNLEVFSAHRLIFGSDWPILKASQAASSIDKTPQGWFNYCYNALTSLGASEHDLCSIFADNAIVVYQIA</sequence>
<evidence type="ECO:0000313" key="3">
    <source>
        <dbReference type="EMBL" id="CCG84098.1"/>
    </source>
</evidence>
<evidence type="ECO:0000259" key="2">
    <source>
        <dbReference type="Pfam" id="PF04909"/>
    </source>
</evidence>
<keyword evidence="4" id="KW-1185">Reference proteome</keyword>
<dbReference type="Proteomes" id="UP000013776">
    <property type="component" value="Unassembled WGS sequence"/>
</dbReference>
<evidence type="ECO:0000256" key="1">
    <source>
        <dbReference type="ARBA" id="ARBA00038310"/>
    </source>
</evidence>
<dbReference type="STRING" id="1097556.R4XHW2"/>
<dbReference type="SUPFAM" id="SSF51556">
    <property type="entry name" value="Metallo-dependent hydrolases"/>
    <property type="match status" value="1"/>
</dbReference>
<dbReference type="Gene3D" id="3.20.20.140">
    <property type="entry name" value="Metal-dependent hydrolases"/>
    <property type="match status" value="1"/>
</dbReference>
<dbReference type="GO" id="GO:0016787">
    <property type="term" value="F:hydrolase activity"/>
    <property type="evidence" value="ECO:0007669"/>
    <property type="project" value="InterPro"/>
</dbReference>
<protein>
    <recommendedName>
        <fullName evidence="2">Amidohydrolase-related domain-containing protein</fullName>
    </recommendedName>
</protein>
<dbReference type="OrthoDB" id="2135488at2759"/>